<evidence type="ECO:0000313" key="2">
    <source>
        <dbReference type="EMBL" id="CAA2629813.1"/>
    </source>
</evidence>
<dbReference type="AlphaFoldDB" id="A0A7I8JFY1"/>
<evidence type="ECO:0000256" key="1">
    <source>
        <dbReference type="SAM" id="Phobius"/>
    </source>
</evidence>
<keyword evidence="1" id="KW-1133">Transmembrane helix</keyword>
<organism evidence="2">
    <name type="scientific">Spirodela intermedia</name>
    <name type="common">Intermediate duckweed</name>
    <dbReference type="NCBI Taxonomy" id="51605"/>
    <lineage>
        <taxon>Eukaryota</taxon>
        <taxon>Viridiplantae</taxon>
        <taxon>Streptophyta</taxon>
        <taxon>Embryophyta</taxon>
        <taxon>Tracheophyta</taxon>
        <taxon>Spermatophyta</taxon>
        <taxon>Magnoliopsida</taxon>
        <taxon>Liliopsida</taxon>
        <taxon>Araceae</taxon>
        <taxon>Lemnoideae</taxon>
        <taxon>Spirodela</taxon>
    </lineage>
</organism>
<feature type="transmembrane region" description="Helical" evidence="1">
    <location>
        <begin position="21"/>
        <end position="40"/>
    </location>
</feature>
<evidence type="ECO:0000313" key="3">
    <source>
        <dbReference type="Proteomes" id="UP001189122"/>
    </source>
</evidence>
<proteinExistence type="predicted"/>
<dbReference type="Proteomes" id="UP001189122">
    <property type="component" value="Unassembled WGS sequence"/>
</dbReference>
<name>A0A7I8JFY1_SPIIN</name>
<protein>
    <submittedName>
        <fullName evidence="2">Uncharacterized protein</fullName>
    </submittedName>
</protein>
<keyword evidence="3" id="KW-1185">Reference proteome</keyword>
<reference evidence="2 3" key="1">
    <citation type="submission" date="2019-12" db="EMBL/GenBank/DDBJ databases">
        <authorList>
            <person name="Scholz U."/>
            <person name="Mascher M."/>
            <person name="Fiebig A."/>
        </authorList>
    </citation>
    <scope>NUCLEOTIDE SEQUENCE</scope>
</reference>
<keyword evidence="1" id="KW-0472">Membrane</keyword>
<gene>
    <name evidence="2" type="ORF">SI7747_12015451</name>
</gene>
<dbReference type="EMBL" id="LR743599">
    <property type="protein sequence ID" value="CAA2629813.1"/>
    <property type="molecule type" value="Genomic_DNA"/>
</dbReference>
<dbReference type="EMBL" id="CACRZD030000012">
    <property type="protein sequence ID" value="CAA6669056.1"/>
    <property type="molecule type" value="Genomic_DNA"/>
</dbReference>
<keyword evidence="1" id="KW-0812">Transmembrane</keyword>
<sequence>MIISLSKQVNISIKVQKCHEVNLLLLVMMIYMIFTVIFNLHNIVMGLEHIETLLEKEKTRIQTFRRSTVVSSTPYNGQLNQNSIKSSGANPSAQVFTNKKFYTLNVISKCYRCEEIDHKTKSILSKKKHNMKNQKLKPTHSSILNWLNQEGNKN</sequence>
<accession>A0A7I8JFY1</accession>